<dbReference type="GO" id="GO:0042803">
    <property type="term" value="F:protein homodimerization activity"/>
    <property type="evidence" value="ECO:0007669"/>
    <property type="project" value="InterPro"/>
</dbReference>
<feature type="signal peptide" evidence="7">
    <location>
        <begin position="1"/>
        <end position="21"/>
    </location>
</feature>
<dbReference type="GO" id="GO:0000774">
    <property type="term" value="F:adenyl-nucleotide exchange factor activity"/>
    <property type="evidence" value="ECO:0007669"/>
    <property type="project" value="InterPro"/>
</dbReference>
<dbReference type="EMBL" id="HBKQ01050923">
    <property type="protein sequence ID" value="CAE2276462.1"/>
    <property type="molecule type" value="Transcribed_RNA"/>
</dbReference>
<dbReference type="SUPFAM" id="SSF58014">
    <property type="entry name" value="Coiled-coil domain of nucleotide exchange factor GrpE"/>
    <property type="match status" value="1"/>
</dbReference>
<proteinExistence type="inferred from homology"/>
<dbReference type="AlphaFoldDB" id="A0A6U6JGI4"/>
<evidence type="ECO:0000256" key="2">
    <source>
        <dbReference type="ARBA" id="ARBA00023186"/>
    </source>
</evidence>
<evidence type="ECO:0000256" key="6">
    <source>
        <dbReference type="SAM" id="MobiDB-lite"/>
    </source>
</evidence>
<name>A0A6U6JGI4_9STRA</name>
<dbReference type="PANTHER" id="PTHR21237:SF40">
    <property type="entry name" value="CELL CYCLE AND APOPTOSIS REGULATOR PROTEIN 2"/>
    <property type="match status" value="1"/>
</dbReference>
<evidence type="ECO:0000313" key="8">
    <source>
        <dbReference type="EMBL" id="CAE2276460.1"/>
    </source>
</evidence>
<dbReference type="Gene3D" id="2.30.22.10">
    <property type="entry name" value="Head domain of nucleotide exchange factor GrpE"/>
    <property type="match status" value="1"/>
</dbReference>
<dbReference type="PRINTS" id="PR00773">
    <property type="entry name" value="GRPEPROTEIN"/>
</dbReference>
<dbReference type="Pfam" id="PF01025">
    <property type="entry name" value="GrpE"/>
    <property type="match status" value="1"/>
</dbReference>
<evidence type="ECO:0000256" key="3">
    <source>
        <dbReference type="RuleBase" id="RU000640"/>
    </source>
</evidence>
<dbReference type="GO" id="GO:0051087">
    <property type="term" value="F:protein-folding chaperone binding"/>
    <property type="evidence" value="ECO:0007669"/>
    <property type="project" value="InterPro"/>
</dbReference>
<evidence type="ECO:0000313" key="9">
    <source>
        <dbReference type="EMBL" id="CAE2276462.1"/>
    </source>
</evidence>
<comment type="function">
    <text evidence="3">Essential component of the PAM complex, a complex required for the translocation of transit peptide-containing proteins from the inner membrane into the mitochondrial matrix in an ATP-dependent manner.</text>
</comment>
<feature type="coiled-coil region" evidence="5">
    <location>
        <begin position="89"/>
        <end position="141"/>
    </location>
</feature>
<sequence>MTRPKILVAVPLCCIFSSVDAFAAFGPARAIPTMPSGVTFSRVSTTLLRAEEAAGEERKEEEHGESIGELPDEEATDILNSPAFLRRKVDVLKSDVEAVEAEITEANKALEANKVEWGPKLDDLQREYLNIQDRMSKQSRDGEGIAKIEVTRKMLEVLDNYERAFGQVSAETDEQKEVEAAYVQTKEMILDIFENLEIKEVETVGIEFDYEIHQAVLQRPSEFEENIVCEELAKGYILGDKLIRAAMVSVSAGTY</sequence>
<comment type="subcellular location">
    <subcellularLocation>
        <location evidence="3">Mitochondrion matrix</location>
    </subcellularLocation>
</comment>
<dbReference type="PANTHER" id="PTHR21237">
    <property type="entry name" value="GRPE PROTEIN"/>
    <property type="match status" value="1"/>
</dbReference>
<gene>
    <name evidence="8" type="ORF">OAUR00152_LOCUS35137</name>
    <name evidence="9" type="ORF">OAUR00152_LOCUS35139</name>
</gene>
<dbReference type="GO" id="GO:0006457">
    <property type="term" value="P:protein folding"/>
    <property type="evidence" value="ECO:0007669"/>
    <property type="project" value="InterPro"/>
</dbReference>
<reference evidence="8" key="1">
    <citation type="submission" date="2021-01" db="EMBL/GenBank/DDBJ databases">
        <authorList>
            <person name="Corre E."/>
            <person name="Pelletier E."/>
            <person name="Niang G."/>
            <person name="Scheremetjew M."/>
            <person name="Finn R."/>
            <person name="Kale V."/>
            <person name="Holt S."/>
            <person name="Cochrane G."/>
            <person name="Meng A."/>
            <person name="Brown T."/>
            <person name="Cohen L."/>
        </authorList>
    </citation>
    <scope>NUCLEOTIDE SEQUENCE</scope>
    <source>
        <strain evidence="8">Isolate 1302-5</strain>
    </source>
</reference>
<dbReference type="GO" id="GO:0051082">
    <property type="term" value="F:unfolded protein binding"/>
    <property type="evidence" value="ECO:0007669"/>
    <property type="project" value="TreeGrafter"/>
</dbReference>
<accession>A0A6U6JGI4</accession>
<evidence type="ECO:0000256" key="7">
    <source>
        <dbReference type="SAM" id="SignalP"/>
    </source>
</evidence>
<dbReference type="HAMAP" id="MF_01151">
    <property type="entry name" value="GrpE"/>
    <property type="match status" value="1"/>
</dbReference>
<protein>
    <recommendedName>
        <fullName evidence="3">GrpE protein homolog</fullName>
    </recommendedName>
</protein>
<keyword evidence="7" id="KW-0732">Signal</keyword>
<feature type="chain" id="PRO_5035586088" description="GrpE protein homolog" evidence="7">
    <location>
        <begin position="22"/>
        <end position="255"/>
    </location>
</feature>
<keyword evidence="2 3" id="KW-0143">Chaperone</keyword>
<dbReference type="InterPro" id="IPR009012">
    <property type="entry name" value="GrpE_head"/>
</dbReference>
<keyword evidence="3" id="KW-0496">Mitochondrion</keyword>
<evidence type="ECO:0000256" key="4">
    <source>
        <dbReference type="RuleBase" id="RU004478"/>
    </source>
</evidence>
<comment type="similarity">
    <text evidence="1 4">Belongs to the GrpE family.</text>
</comment>
<dbReference type="Gene3D" id="3.90.20.20">
    <property type="match status" value="1"/>
</dbReference>
<dbReference type="PROSITE" id="PS01071">
    <property type="entry name" value="GRPE"/>
    <property type="match status" value="1"/>
</dbReference>
<feature type="region of interest" description="Disordered" evidence="6">
    <location>
        <begin position="51"/>
        <end position="73"/>
    </location>
</feature>
<dbReference type="EMBL" id="HBKQ01050921">
    <property type="protein sequence ID" value="CAE2276460.1"/>
    <property type="molecule type" value="Transcribed_RNA"/>
</dbReference>
<keyword evidence="5" id="KW-0175">Coiled coil</keyword>
<evidence type="ECO:0000256" key="5">
    <source>
        <dbReference type="SAM" id="Coils"/>
    </source>
</evidence>
<organism evidence="8">
    <name type="scientific">Odontella aurita</name>
    <dbReference type="NCBI Taxonomy" id="265563"/>
    <lineage>
        <taxon>Eukaryota</taxon>
        <taxon>Sar</taxon>
        <taxon>Stramenopiles</taxon>
        <taxon>Ochrophyta</taxon>
        <taxon>Bacillariophyta</taxon>
        <taxon>Mediophyceae</taxon>
        <taxon>Biddulphiophycidae</taxon>
        <taxon>Eupodiscales</taxon>
        <taxon>Odontellaceae</taxon>
        <taxon>Odontella</taxon>
    </lineage>
</organism>
<dbReference type="GO" id="GO:0005759">
    <property type="term" value="C:mitochondrial matrix"/>
    <property type="evidence" value="ECO:0007669"/>
    <property type="project" value="UniProtKB-SubCell"/>
</dbReference>
<evidence type="ECO:0000256" key="1">
    <source>
        <dbReference type="ARBA" id="ARBA00009054"/>
    </source>
</evidence>
<dbReference type="InterPro" id="IPR000740">
    <property type="entry name" value="GrpE"/>
</dbReference>
<feature type="compositionally biased region" description="Basic and acidic residues" evidence="6">
    <location>
        <begin position="51"/>
        <end position="66"/>
    </location>
</feature>
<dbReference type="SUPFAM" id="SSF51064">
    <property type="entry name" value="Head domain of nucleotide exchange factor GrpE"/>
    <property type="match status" value="1"/>
</dbReference>
<dbReference type="InterPro" id="IPR013805">
    <property type="entry name" value="GrpE_CC"/>
</dbReference>